<dbReference type="SMART" id="SM00065">
    <property type="entry name" value="GAF"/>
    <property type="match status" value="1"/>
</dbReference>
<dbReference type="Pfam" id="PF13185">
    <property type="entry name" value="GAF_2"/>
    <property type="match status" value="1"/>
</dbReference>
<dbReference type="Pfam" id="PF00158">
    <property type="entry name" value="Sigma54_activat"/>
    <property type="match status" value="1"/>
</dbReference>
<keyword evidence="2" id="KW-0067">ATP-binding</keyword>
<dbReference type="STRING" id="555778.Hneap_1585"/>
<dbReference type="InterPro" id="IPR003593">
    <property type="entry name" value="AAA+_ATPase"/>
</dbReference>
<dbReference type="GO" id="GO:0043565">
    <property type="term" value="F:sequence-specific DNA binding"/>
    <property type="evidence" value="ECO:0007669"/>
    <property type="project" value="InterPro"/>
</dbReference>
<dbReference type="Pfam" id="PF25601">
    <property type="entry name" value="AAA_lid_14"/>
    <property type="match status" value="1"/>
</dbReference>
<gene>
    <name evidence="8" type="ordered locus">Hneap_1585</name>
</gene>
<keyword evidence="4" id="KW-0238">DNA-binding</keyword>
<protein>
    <submittedName>
        <fullName evidence="8">Transcriptional regulator, NifA subfamily, Fis Family</fullName>
    </submittedName>
</protein>
<evidence type="ECO:0000256" key="1">
    <source>
        <dbReference type="ARBA" id="ARBA00022741"/>
    </source>
</evidence>
<dbReference type="eggNOG" id="COG3604">
    <property type="taxonomic scope" value="Bacteria"/>
</dbReference>
<dbReference type="PROSITE" id="PS00688">
    <property type="entry name" value="SIGMA54_INTERACT_3"/>
    <property type="match status" value="1"/>
</dbReference>
<dbReference type="KEGG" id="hna:Hneap_1585"/>
<feature type="domain" description="Sigma-54 factor interaction" evidence="7">
    <location>
        <begin position="204"/>
        <end position="432"/>
    </location>
</feature>
<dbReference type="PRINTS" id="PR01590">
    <property type="entry name" value="HTHFIS"/>
</dbReference>
<dbReference type="Gene3D" id="1.10.8.60">
    <property type="match status" value="1"/>
</dbReference>
<dbReference type="Gene3D" id="3.40.50.300">
    <property type="entry name" value="P-loop containing nucleotide triphosphate hydrolases"/>
    <property type="match status" value="1"/>
</dbReference>
<name>D0L142_HALNC</name>
<dbReference type="InterPro" id="IPR027417">
    <property type="entry name" value="P-loop_NTPase"/>
</dbReference>
<accession>D0L142</accession>
<dbReference type="FunFam" id="3.40.50.300:FF:000006">
    <property type="entry name" value="DNA-binding transcriptional regulator NtrC"/>
    <property type="match status" value="1"/>
</dbReference>
<organism evidence="8 9">
    <name type="scientific">Halothiobacillus neapolitanus (strain ATCC 23641 / DSM 15147 / CIP 104769 / NCIMB 8539 / c2)</name>
    <name type="common">Thiobacillus neapolitanus</name>
    <dbReference type="NCBI Taxonomy" id="555778"/>
    <lineage>
        <taxon>Bacteria</taxon>
        <taxon>Pseudomonadati</taxon>
        <taxon>Pseudomonadota</taxon>
        <taxon>Gammaproteobacteria</taxon>
        <taxon>Chromatiales</taxon>
        <taxon>Halothiobacillaceae</taxon>
        <taxon>Halothiobacillus</taxon>
    </lineage>
</organism>
<dbReference type="SUPFAM" id="SSF52540">
    <property type="entry name" value="P-loop containing nucleoside triphosphate hydrolases"/>
    <property type="match status" value="1"/>
</dbReference>
<keyword evidence="1" id="KW-0547">Nucleotide-binding</keyword>
<dbReference type="EMBL" id="CP001801">
    <property type="protein sequence ID" value="ACX96415.1"/>
    <property type="molecule type" value="Genomic_DNA"/>
</dbReference>
<dbReference type="InterPro" id="IPR029016">
    <property type="entry name" value="GAF-like_dom_sf"/>
</dbReference>
<keyword evidence="9" id="KW-1185">Reference proteome</keyword>
<keyword evidence="5" id="KW-0804">Transcription</keyword>
<dbReference type="PROSITE" id="PS00676">
    <property type="entry name" value="SIGMA54_INTERACT_2"/>
    <property type="match status" value="1"/>
</dbReference>
<dbReference type="InterPro" id="IPR058031">
    <property type="entry name" value="AAA_lid_NorR"/>
</dbReference>
<dbReference type="InterPro" id="IPR002197">
    <property type="entry name" value="HTH_Fis"/>
</dbReference>
<sequence length="553" mass="62392">MKEITGTREINSALLLEVSRLMSKSTASSGYKLMSLLSLLSRWSSLHYGRIMLPNYSLRVLEVAYSYGLPEEQIALGKYTVPFDQGLTGFAWRTGQVSLVTDVLDESIFIQRIAEPIEGSLSRIGFICVPINVDGLVVGVLSVQRRANPRRSYSEDVDLLRIISSMTGPVLVNMRQRVQQVSFLPSQLDHDGGRYIRMCESNNIIGSSHALLSAVKEIDQVKNSEAPIMLLGESGTGKEMFARMAHRESQRRDKPFICINCASIPEALLESELFGHEKGSFTGAYRRQKGKIEQAHEGTLFLDEIGDMPLDLQAKLLRVLQDKQVQPIGSDQPQHVNFRLITATHVNLAVALQEGRFRLDLYYRINVIPVYLPPLRKRQEDITRLAQHYLNHYAQLYDRSVSFTQGIHEELQSYGWPGNIRQLQNVVERAVLKASGQLINVEQIKHILDTERSMYQTDQLGVTKLDIAPFLEPTTSAREYDSPQEVKFSGTSSNRVSRGKRSYMRVCEHESENIRDAMSKSSGNQAQAARILGMTARQFRYRLAKLGSEVSQP</sequence>
<evidence type="ECO:0000256" key="3">
    <source>
        <dbReference type="ARBA" id="ARBA00023015"/>
    </source>
</evidence>
<dbReference type="Gene3D" id="1.10.10.60">
    <property type="entry name" value="Homeodomain-like"/>
    <property type="match status" value="1"/>
</dbReference>
<dbReference type="OrthoDB" id="9804019at2"/>
<proteinExistence type="predicted"/>
<evidence type="ECO:0000313" key="8">
    <source>
        <dbReference type="EMBL" id="ACX96415.1"/>
    </source>
</evidence>
<evidence type="ECO:0000256" key="4">
    <source>
        <dbReference type="ARBA" id="ARBA00023125"/>
    </source>
</evidence>
<dbReference type="SMART" id="SM00382">
    <property type="entry name" value="AAA"/>
    <property type="match status" value="1"/>
</dbReference>
<dbReference type="Gene3D" id="3.30.450.40">
    <property type="match status" value="1"/>
</dbReference>
<dbReference type="Proteomes" id="UP000009102">
    <property type="component" value="Chromosome"/>
</dbReference>
<dbReference type="InterPro" id="IPR002078">
    <property type="entry name" value="Sigma_54_int"/>
</dbReference>
<dbReference type="InterPro" id="IPR025662">
    <property type="entry name" value="Sigma_54_int_dom_ATP-bd_1"/>
</dbReference>
<dbReference type="PROSITE" id="PS50045">
    <property type="entry name" value="SIGMA54_INTERACT_4"/>
    <property type="match status" value="1"/>
</dbReference>
<dbReference type="RefSeq" id="WP_012824449.1">
    <property type="nucleotide sequence ID" value="NC_013422.1"/>
</dbReference>
<dbReference type="Pfam" id="PF02954">
    <property type="entry name" value="HTH_8"/>
    <property type="match status" value="1"/>
</dbReference>
<dbReference type="InterPro" id="IPR025943">
    <property type="entry name" value="Sigma_54_int_dom_ATP-bd_2"/>
</dbReference>
<keyword evidence="3" id="KW-0805">Transcription regulation</keyword>
<dbReference type="AlphaFoldDB" id="D0L142"/>
<dbReference type="HOGENOM" id="CLU_000445_95_2_6"/>
<feature type="region of interest" description="Disordered" evidence="6">
    <location>
        <begin position="479"/>
        <end position="501"/>
    </location>
</feature>
<evidence type="ECO:0000256" key="5">
    <source>
        <dbReference type="ARBA" id="ARBA00023163"/>
    </source>
</evidence>
<evidence type="ECO:0000256" key="6">
    <source>
        <dbReference type="SAM" id="MobiDB-lite"/>
    </source>
</evidence>
<dbReference type="SUPFAM" id="SSF46689">
    <property type="entry name" value="Homeodomain-like"/>
    <property type="match status" value="1"/>
</dbReference>
<dbReference type="InterPro" id="IPR009057">
    <property type="entry name" value="Homeodomain-like_sf"/>
</dbReference>
<dbReference type="CDD" id="cd00009">
    <property type="entry name" value="AAA"/>
    <property type="match status" value="1"/>
</dbReference>
<evidence type="ECO:0000313" key="9">
    <source>
        <dbReference type="Proteomes" id="UP000009102"/>
    </source>
</evidence>
<dbReference type="InterPro" id="IPR003018">
    <property type="entry name" value="GAF"/>
</dbReference>
<reference evidence="8 9" key="1">
    <citation type="submission" date="2009-10" db="EMBL/GenBank/DDBJ databases">
        <title>Complete sequence of Halothiobacillus neapolitanus c2.</title>
        <authorList>
            <consortium name="US DOE Joint Genome Institute"/>
            <person name="Lucas S."/>
            <person name="Copeland A."/>
            <person name="Lapidus A."/>
            <person name="Glavina del Rio T."/>
            <person name="Tice H."/>
            <person name="Bruce D."/>
            <person name="Goodwin L."/>
            <person name="Pitluck S."/>
            <person name="Davenport K."/>
            <person name="Brettin T."/>
            <person name="Detter J.C."/>
            <person name="Han C."/>
            <person name="Tapia R."/>
            <person name="Larimer F."/>
            <person name="Land M."/>
            <person name="Hauser L."/>
            <person name="Kyrpides N."/>
            <person name="Mikhailova N."/>
            <person name="Kerfeld C."/>
            <person name="Cannon G."/>
            <person name="Heinhort S."/>
        </authorList>
    </citation>
    <scope>NUCLEOTIDE SEQUENCE [LARGE SCALE GENOMIC DNA]</scope>
    <source>
        <strain evidence="9">ATCC 23641 / c2</strain>
    </source>
</reference>
<dbReference type="GO" id="GO:0005524">
    <property type="term" value="F:ATP binding"/>
    <property type="evidence" value="ECO:0007669"/>
    <property type="project" value="UniProtKB-KW"/>
</dbReference>
<dbReference type="PROSITE" id="PS00675">
    <property type="entry name" value="SIGMA54_INTERACT_1"/>
    <property type="match status" value="1"/>
</dbReference>
<dbReference type="GO" id="GO:0006355">
    <property type="term" value="P:regulation of DNA-templated transcription"/>
    <property type="evidence" value="ECO:0007669"/>
    <property type="project" value="InterPro"/>
</dbReference>
<evidence type="ECO:0000256" key="2">
    <source>
        <dbReference type="ARBA" id="ARBA00022840"/>
    </source>
</evidence>
<dbReference type="PANTHER" id="PTHR32071">
    <property type="entry name" value="TRANSCRIPTIONAL REGULATORY PROTEIN"/>
    <property type="match status" value="1"/>
</dbReference>
<evidence type="ECO:0000259" key="7">
    <source>
        <dbReference type="PROSITE" id="PS50045"/>
    </source>
</evidence>
<dbReference type="InterPro" id="IPR025944">
    <property type="entry name" value="Sigma_54_int_dom_CS"/>
</dbReference>
<dbReference type="SUPFAM" id="SSF55781">
    <property type="entry name" value="GAF domain-like"/>
    <property type="match status" value="1"/>
</dbReference>